<evidence type="ECO:0000256" key="9">
    <source>
        <dbReference type="ARBA" id="ARBA00048173"/>
    </source>
</evidence>
<dbReference type="GO" id="GO:0003723">
    <property type="term" value="F:RNA binding"/>
    <property type="evidence" value="ECO:0007669"/>
    <property type="project" value="InterPro"/>
</dbReference>
<dbReference type="RefSeq" id="WP_093833093.1">
    <property type="nucleotide sequence ID" value="NZ_FOLQ01000021.1"/>
</dbReference>
<evidence type="ECO:0000256" key="7">
    <source>
        <dbReference type="ARBA" id="ARBA00023118"/>
    </source>
</evidence>
<dbReference type="STRING" id="662367.SAMN05216167_12123"/>
<keyword evidence="6 11" id="KW-0695">RNA-directed DNA polymerase</keyword>
<reference evidence="11 12" key="1">
    <citation type="submission" date="2016-10" db="EMBL/GenBank/DDBJ databases">
        <authorList>
            <person name="de Groot N.N."/>
        </authorList>
    </citation>
    <scope>NUCLEOTIDE SEQUENCE [LARGE SCALE GENOMIC DNA]</scope>
    <source>
        <strain evidence="11 12">DSM 26130</strain>
    </source>
</reference>
<dbReference type="AlphaFoldDB" id="A0A1I2E5E7"/>
<name>A0A1I2E5E7_9BACT</name>
<keyword evidence="3" id="KW-0548">Nucleotidyltransferase</keyword>
<comment type="catalytic activity">
    <reaction evidence="9">
        <text>DNA(n) + a 2'-deoxyribonucleoside 5'-triphosphate = DNA(n+1) + diphosphate</text>
        <dbReference type="Rhea" id="RHEA:22508"/>
        <dbReference type="Rhea" id="RHEA-COMP:17339"/>
        <dbReference type="Rhea" id="RHEA-COMP:17340"/>
        <dbReference type="ChEBI" id="CHEBI:33019"/>
        <dbReference type="ChEBI" id="CHEBI:61560"/>
        <dbReference type="ChEBI" id="CHEBI:173112"/>
        <dbReference type="EC" id="2.7.7.49"/>
    </reaction>
</comment>
<evidence type="ECO:0000256" key="8">
    <source>
        <dbReference type="ARBA" id="ARBA00034120"/>
    </source>
</evidence>
<evidence type="ECO:0000259" key="10">
    <source>
        <dbReference type="PROSITE" id="PS50878"/>
    </source>
</evidence>
<keyword evidence="7" id="KW-0051">Antiviral defense</keyword>
<keyword evidence="2" id="KW-0808">Transferase</keyword>
<dbReference type="PANTHER" id="PTHR34047">
    <property type="entry name" value="NUCLEAR INTRON MATURASE 1, MITOCHONDRIAL-RELATED"/>
    <property type="match status" value="1"/>
</dbReference>
<evidence type="ECO:0000256" key="2">
    <source>
        <dbReference type="ARBA" id="ARBA00022679"/>
    </source>
</evidence>
<dbReference type="NCBIfam" id="NF038233">
    <property type="entry name" value="retron_St85_RT"/>
    <property type="match status" value="1"/>
</dbReference>
<dbReference type="CDD" id="cd03487">
    <property type="entry name" value="RT_Bac_retron_II"/>
    <property type="match status" value="1"/>
</dbReference>
<evidence type="ECO:0000313" key="12">
    <source>
        <dbReference type="Proteomes" id="UP000198598"/>
    </source>
</evidence>
<evidence type="ECO:0000313" key="11">
    <source>
        <dbReference type="EMBL" id="SFE87846.1"/>
    </source>
</evidence>
<keyword evidence="4" id="KW-0479">Metal-binding</keyword>
<accession>A0A1I2E5E7</accession>
<sequence length="338" mass="39518">MKWSDYASKLIEEAIKLDYTKEAIDEYLSYAEHLHRAKLPIIFDQIHLSFLVGYKYEYLLGVSNAPQSFYKIFYIPKKNGEVRTISEPLTSLKEIQSWILKEILYKCKVSSNAKAYVIGKSIRDNARFHKKQNKVLTIDIEDFFPSIKINKVIGVFRRAGYSKAVSTLLARLCCTDNGLPQGAPTSPAISNLVMYYLDMRIFGFCRKRAIRYTRYADDLTFSGDFDDNELISFTRSILERKNLFINNQKTRLRKRHQQQEVTGVVVNEKLQVPRDYRERFRQELYFIKKYGLVGHVKHINAGDPDRYIRVLIGKANFISQINPNDTEIKDYLKILYTL</sequence>
<dbReference type="OrthoDB" id="9780724at2"/>
<evidence type="ECO:0000256" key="6">
    <source>
        <dbReference type="ARBA" id="ARBA00022918"/>
    </source>
</evidence>
<dbReference type="PROSITE" id="PS50878">
    <property type="entry name" value="RT_POL"/>
    <property type="match status" value="1"/>
</dbReference>
<feature type="domain" description="Reverse transcriptase" evidence="10">
    <location>
        <begin position="56"/>
        <end position="266"/>
    </location>
</feature>
<comment type="similarity">
    <text evidence="8">Belongs to the bacterial reverse transcriptase family.</text>
</comment>
<dbReference type="InterPro" id="IPR000477">
    <property type="entry name" value="RT_dom"/>
</dbReference>
<evidence type="ECO:0000256" key="3">
    <source>
        <dbReference type="ARBA" id="ARBA00022695"/>
    </source>
</evidence>
<dbReference type="InterPro" id="IPR051083">
    <property type="entry name" value="GrpII_Intron_Splice-Mob/Def"/>
</dbReference>
<dbReference type="Pfam" id="PF00078">
    <property type="entry name" value="RVT_1"/>
    <property type="match status" value="1"/>
</dbReference>
<dbReference type="EMBL" id="FOLQ01000021">
    <property type="protein sequence ID" value="SFE87846.1"/>
    <property type="molecule type" value="Genomic_DNA"/>
</dbReference>
<dbReference type="InterPro" id="IPR000123">
    <property type="entry name" value="Reverse_transcriptase_msDNA"/>
</dbReference>
<evidence type="ECO:0000256" key="4">
    <source>
        <dbReference type="ARBA" id="ARBA00022723"/>
    </source>
</evidence>
<proteinExistence type="inferred from homology"/>
<dbReference type="PANTHER" id="PTHR34047:SF7">
    <property type="entry name" value="RNA-DIRECTED DNA POLYMERASE"/>
    <property type="match status" value="1"/>
</dbReference>
<dbReference type="Proteomes" id="UP000198598">
    <property type="component" value="Unassembled WGS sequence"/>
</dbReference>
<dbReference type="GO" id="GO:0003964">
    <property type="term" value="F:RNA-directed DNA polymerase activity"/>
    <property type="evidence" value="ECO:0007669"/>
    <property type="project" value="UniProtKB-KW"/>
</dbReference>
<keyword evidence="5" id="KW-0460">Magnesium</keyword>
<gene>
    <name evidence="11" type="ORF">SAMN05216167_12123</name>
</gene>
<keyword evidence="12" id="KW-1185">Reference proteome</keyword>
<dbReference type="GO" id="GO:0046872">
    <property type="term" value="F:metal ion binding"/>
    <property type="evidence" value="ECO:0007669"/>
    <property type="project" value="UniProtKB-KW"/>
</dbReference>
<evidence type="ECO:0000256" key="1">
    <source>
        <dbReference type="ARBA" id="ARBA00012493"/>
    </source>
</evidence>
<organism evidence="11 12">
    <name type="scientific">Spirosoma endophyticum</name>
    <dbReference type="NCBI Taxonomy" id="662367"/>
    <lineage>
        <taxon>Bacteria</taxon>
        <taxon>Pseudomonadati</taxon>
        <taxon>Bacteroidota</taxon>
        <taxon>Cytophagia</taxon>
        <taxon>Cytophagales</taxon>
        <taxon>Cytophagaceae</taxon>
        <taxon>Spirosoma</taxon>
    </lineage>
</organism>
<dbReference type="EC" id="2.7.7.49" evidence="1"/>
<evidence type="ECO:0000256" key="5">
    <source>
        <dbReference type="ARBA" id="ARBA00022842"/>
    </source>
</evidence>
<protein>
    <recommendedName>
        <fullName evidence="1">RNA-directed DNA polymerase</fullName>
        <ecNumber evidence="1">2.7.7.49</ecNumber>
    </recommendedName>
</protein>
<dbReference type="PRINTS" id="PR00866">
    <property type="entry name" value="RNADNAPOLMS"/>
</dbReference>
<dbReference type="SUPFAM" id="SSF56672">
    <property type="entry name" value="DNA/RNA polymerases"/>
    <property type="match status" value="1"/>
</dbReference>
<dbReference type="GO" id="GO:0051607">
    <property type="term" value="P:defense response to virus"/>
    <property type="evidence" value="ECO:0007669"/>
    <property type="project" value="UniProtKB-KW"/>
</dbReference>
<dbReference type="InterPro" id="IPR043502">
    <property type="entry name" value="DNA/RNA_pol_sf"/>
</dbReference>